<protein>
    <recommendedName>
        <fullName evidence="3">DUF1508 domain-containing protein</fullName>
    </recommendedName>
</protein>
<dbReference type="STRING" id="1926881.BTJ39_14440"/>
<gene>
    <name evidence="1" type="ORF">BTJ39_14440</name>
</gene>
<name>A0A1S8YJS3_9GAMM</name>
<keyword evidence="2" id="KW-1185">Reference proteome</keyword>
<proteinExistence type="predicted"/>
<evidence type="ECO:0000313" key="1">
    <source>
        <dbReference type="EMBL" id="OON39138.1"/>
    </source>
</evidence>
<organism evidence="1 2">
    <name type="scientific">Izhakiella australiensis</name>
    <dbReference type="NCBI Taxonomy" id="1926881"/>
    <lineage>
        <taxon>Bacteria</taxon>
        <taxon>Pseudomonadati</taxon>
        <taxon>Pseudomonadota</taxon>
        <taxon>Gammaproteobacteria</taxon>
        <taxon>Enterobacterales</taxon>
        <taxon>Erwiniaceae</taxon>
        <taxon>Izhakiella</taxon>
    </lineage>
</organism>
<accession>A0A1S8YJS3</accession>
<dbReference type="AlphaFoldDB" id="A0A1S8YJS3"/>
<evidence type="ECO:0000313" key="2">
    <source>
        <dbReference type="Proteomes" id="UP000190667"/>
    </source>
</evidence>
<dbReference type="Proteomes" id="UP000190667">
    <property type="component" value="Unassembled WGS sequence"/>
</dbReference>
<sequence>MYKLFITCRNVITGEIKNYQSTQKYKSSAKAVKAACKMADVITCNGKYADDNEYTVTVGKVKHG</sequence>
<reference evidence="1 2" key="1">
    <citation type="submission" date="2016-12" db="EMBL/GenBank/DDBJ databases">
        <title>Izhakiella australiana sp. nov. of genus Izhakiella isolated from Australian desert.</title>
        <authorList>
            <person name="Ji M."/>
        </authorList>
    </citation>
    <scope>NUCLEOTIDE SEQUENCE [LARGE SCALE GENOMIC DNA]</scope>
    <source>
        <strain evidence="1 2">D4N98</strain>
    </source>
</reference>
<dbReference type="EMBL" id="MRUL01000010">
    <property type="protein sequence ID" value="OON39138.1"/>
    <property type="molecule type" value="Genomic_DNA"/>
</dbReference>
<comment type="caution">
    <text evidence="1">The sequence shown here is derived from an EMBL/GenBank/DDBJ whole genome shotgun (WGS) entry which is preliminary data.</text>
</comment>
<evidence type="ECO:0008006" key="3">
    <source>
        <dbReference type="Google" id="ProtNLM"/>
    </source>
</evidence>